<evidence type="ECO:0000256" key="1">
    <source>
        <dbReference type="SAM" id="SignalP"/>
    </source>
</evidence>
<keyword evidence="1" id="KW-0732">Signal</keyword>
<evidence type="ECO:0000313" key="3">
    <source>
        <dbReference type="EMBL" id="RZU49165.1"/>
    </source>
</evidence>
<dbReference type="SMART" id="SM00429">
    <property type="entry name" value="IPT"/>
    <property type="match status" value="1"/>
</dbReference>
<organism evidence="3 4">
    <name type="scientific">Krasilnikovia cinnamomea</name>
    <dbReference type="NCBI Taxonomy" id="349313"/>
    <lineage>
        <taxon>Bacteria</taxon>
        <taxon>Bacillati</taxon>
        <taxon>Actinomycetota</taxon>
        <taxon>Actinomycetes</taxon>
        <taxon>Micromonosporales</taxon>
        <taxon>Micromonosporaceae</taxon>
        <taxon>Krasilnikovia</taxon>
    </lineage>
</organism>
<dbReference type="OrthoDB" id="3298903at2"/>
<proteinExistence type="predicted"/>
<dbReference type="Gene3D" id="2.60.40.10">
    <property type="entry name" value="Immunoglobulins"/>
    <property type="match status" value="1"/>
</dbReference>
<dbReference type="CDD" id="cd00102">
    <property type="entry name" value="IPT"/>
    <property type="match status" value="1"/>
</dbReference>
<feature type="domain" description="IPT/TIG" evidence="2">
    <location>
        <begin position="382"/>
        <end position="470"/>
    </location>
</feature>
<dbReference type="AlphaFoldDB" id="A0A4Q7ZGB1"/>
<dbReference type="RefSeq" id="WP_130508291.1">
    <property type="nucleotide sequence ID" value="NZ_SHKY01000001.1"/>
</dbReference>
<name>A0A4Q7ZGB1_9ACTN</name>
<dbReference type="SUPFAM" id="SSF81296">
    <property type="entry name" value="E set domains"/>
    <property type="match status" value="1"/>
</dbReference>
<dbReference type="EMBL" id="SHKY01000001">
    <property type="protein sequence ID" value="RZU49165.1"/>
    <property type="molecule type" value="Genomic_DNA"/>
</dbReference>
<evidence type="ECO:0000313" key="4">
    <source>
        <dbReference type="Proteomes" id="UP000292564"/>
    </source>
</evidence>
<dbReference type="GO" id="GO:0005975">
    <property type="term" value="P:carbohydrate metabolic process"/>
    <property type="evidence" value="ECO:0007669"/>
    <property type="project" value="UniProtKB-ARBA"/>
</dbReference>
<keyword evidence="4" id="KW-1185">Reference proteome</keyword>
<evidence type="ECO:0000259" key="2">
    <source>
        <dbReference type="SMART" id="SM00429"/>
    </source>
</evidence>
<dbReference type="Proteomes" id="UP000292564">
    <property type="component" value="Unassembled WGS sequence"/>
</dbReference>
<feature type="chain" id="PRO_5020818854" evidence="1">
    <location>
        <begin position="36"/>
        <end position="624"/>
    </location>
</feature>
<dbReference type="Pfam" id="PF01833">
    <property type="entry name" value="TIG"/>
    <property type="match status" value="1"/>
</dbReference>
<dbReference type="InterPro" id="IPR002909">
    <property type="entry name" value="IPT_dom"/>
</dbReference>
<gene>
    <name evidence="3" type="ORF">EV385_0901</name>
</gene>
<dbReference type="InterPro" id="IPR013783">
    <property type="entry name" value="Ig-like_fold"/>
</dbReference>
<protein>
    <submittedName>
        <fullName evidence="3">IPT/TIG domain-containing protein</fullName>
    </submittedName>
</protein>
<sequence length="624" mass="60304">MRKSQRRAGAHWLRAGIATAAVATAVFATSTAAFAVDVTVTITNSPLSGPLGGSTISFTGTNVFNGITTPTGRVTTLATCPTTFGTGSTATSVIVTVTKDGTTPADGGTAAVPAAVGLGSWRLCLYASSASTAAIAGHSSNLYSVIEATTTASPTSGGSGLATPITLSSTDPFLQTVTTLGGLFSTAATCPALYTTTGVTNATPTKVATPVAPTPANGAASITAPATLANGTYSVCLYNGTAANTSKLVGKSEAAFNVLPGVAINPAVGPSGVTTPITVTGSTAFLTGVTGQPGVTLNRNGCPGTYGGGSGQENATGVTKITNSKLVATVPATVALLPGPPAETTAAYNVCTYAGSAAGDVLIAAAGTYTIAPNVTLGIVGPPAVAPVTPTAGPAQGGSTVTINGSGFPTAPGAAVSVSLGGSPLTNVTVVSSSAITGVTTAHAPGPATLSVTTAAGTKTASNAYTFSYGISVTPNTAAPSSTVFLDILGAGFSGLTFGTGNPTIPAAASPAPADNARVFLVDNNGYRAPGTAGTPPATAGSWTNAPVQECTGVIPISDAEIICSLDLSNTLDTDGTQNAPAVAVPTGTYTVMVVSDATPGATLVAGTDTSIISSGSTFTVSSF</sequence>
<dbReference type="InterPro" id="IPR014756">
    <property type="entry name" value="Ig_E-set"/>
</dbReference>
<reference evidence="3 4" key="1">
    <citation type="submission" date="2019-02" db="EMBL/GenBank/DDBJ databases">
        <title>Sequencing the genomes of 1000 actinobacteria strains.</title>
        <authorList>
            <person name="Klenk H.-P."/>
        </authorList>
    </citation>
    <scope>NUCLEOTIDE SEQUENCE [LARGE SCALE GENOMIC DNA]</scope>
    <source>
        <strain evidence="3 4">DSM 45162</strain>
    </source>
</reference>
<accession>A0A4Q7ZGB1</accession>
<comment type="caution">
    <text evidence="3">The sequence shown here is derived from an EMBL/GenBank/DDBJ whole genome shotgun (WGS) entry which is preliminary data.</text>
</comment>
<feature type="signal peptide" evidence="1">
    <location>
        <begin position="1"/>
        <end position="35"/>
    </location>
</feature>